<gene>
    <name evidence="1" type="ORF">O3M35_011115</name>
</gene>
<comment type="caution">
    <text evidence="1">The sequence shown here is derived from an EMBL/GenBank/DDBJ whole genome shotgun (WGS) entry which is preliminary data.</text>
</comment>
<evidence type="ECO:0000313" key="2">
    <source>
        <dbReference type="Proteomes" id="UP001461498"/>
    </source>
</evidence>
<organism evidence="1 2">
    <name type="scientific">Rhynocoris fuscipes</name>
    <dbReference type="NCBI Taxonomy" id="488301"/>
    <lineage>
        <taxon>Eukaryota</taxon>
        <taxon>Metazoa</taxon>
        <taxon>Ecdysozoa</taxon>
        <taxon>Arthropoda</taxon>
        <taxon>Hexapoda</taxon>
        <taxon>Insecta</taxon>
        <taxon>Pterygota</taxon>
        <taxon>Neoptera</taxon>
        <taxon>Paraneoptera</taxon>
        <taxon>Hemiptera</taxon>
        <taxon>Heteroptera</taxon>
        <taxon>Panheteroptera</taxon>
        <taxon>Cimicomorpha</taxon>
        <taxon>Reduviidae</taxon>
        <taxon>Harpactorinae</taxon>
        <taxon>Harpactorini</taxon>
        <taxon>Rhynocoris</taxon>
    </lineage>
</organism>
<name>A0AAW1CVE5_9HEMI</name>
<accession>A0AAW1CVE5</accession>
<keyword evidence="2" id="KW-1185">Reference proteome</keyword>
<dbReference type="EMBL" id="JAPXFL010000008">
    <property type="protein sequence ID" value="KAK9502322.1"/>
    <property type="molecule type" value="Genomic_DNA"/>
</dbReference>
<evidence type="ECO:0000313" key="1">
    <source>
        <dbReference type="EMBL" id="KAK9502322.1"/>
    </source>
</evidence>
<reference evidence="1 2" key="1">
    <citation type="submission" date="2022-12" db="EMBL/GenBank/DDBJ databases">
        <title>Chromosome-level genome assembly of true bugs.</title>
        <authorList>
            <person name="Ma L."/>
            <person name="Li H."/>
        </authorList>
    </citation>
    <scope>NUCLEOTIDE SEQUENCE [LARGE SCALE GENOMIC DNA]</scope>
    <source>
        <strain evidence="1">Lab_2022b</strain>
    </source>
</reference>
<proteinExistence type="predicted"/>
<dbReference type="Proteomes" id="UP001461498">
    <property type="component" value="Unassembled WGS sequence"/>
</dbReference>
<dbReference type="AlphaFoldDB" id="A0AAW1CVE5"/>
<sequence length="62" mass="7383">MTSLYTYLIIKFLSGHHMLYHHFIFCRGITPERMKIRTCCYITLGSSQRVLFNAIKNKKFLP</sequence>
<protein>
    <submittedName>
        <fullName evidence="1">Uncharacterized protein</fullName>
    </submittedName>
</protein>